<protein>
    <submittedName>
        <fullName evidence="4">Glycosyltransferase family 1 protein</fullName>
    </submittedName>
</protein>
<accession>A0AAV3UKV7</accession>
<dbReference type="Gene3D" id="3.40.50.2000">
    <property type="entry name" value="Glycogen Phosphorylase B"/>
    <property type="match status" value="2"/>
</dbReference>
<evidence type="ECO:0000313" key="4">
    <source>
        <dbReference type="EMBL" id="GAA5056047.1"/>
    </source>
</evidence>
<feature type="region of interest" description="Disordered" evidence="2">
    <location>
        <begin position="1"/>
        <end position="38"/>
    </location>
</feature>
<reference evidence="4 5" key="1">
    <citation type="journal article" date="2019" name="Int. J. Syst. Evol. Microbiol.">
        <title>The Global Catalogue of Microorganisms (GCM) 10K type strain sequencing project: providing services to taxonomists for standard genome sequencing and annotation.</title>
        <authorList>
            <consortium name="The Broad Institute Genomics Platform"/>
            <consortium name="The Broad Institute Genome Sequencing Center for Infectious Disease"/>
            <person name="Wu L."/>
            <person name="Ma J."/>
        </authorList>
    </citation>
    <scope>NUCLEOTIDE SEQUENCE [LARGE SCALE GENOMIC DNA]</scope>
    <source>
        <strain evidence="4 5">JCM 17504</strain>
    </source>
</reference>
<evidence type="ECO:0000259" key="3">
    <source>
        <dbReference type="Pfam" id="PF00534"/>
    </source>
</evidence>
<keyword evidence="1" id="KW-0808">Transferase</keyword>
<keyword evidence="5" id="KW-1185">Reference proteome</keyword>
<dbReference type="SUPFAM" id="SSF53756">
    <property type="entry name" value="UDP-Glycosyltransferase/glycogen phosphorylase"/>
    <property type="match status" value="1"/>
</dbReference>
<dbReference type="GeneID" id="68614491"/>
<comment type="caution">
    <text evidence="4">The sequence shown here is derived from an EMBL/GenBank/DDBJ whole genome shotgun (WGS) entry which is preliminary data.</text>
</comment>
<dbReference type="InterPro" id="IPR001296">
    <property type="entry name" value="Glyco_trans_1"/>
</dbReference>
<sequence>MSDRNGVRLPAGERQRTDENGTRVDFEGREREREAKHRGEQLTVGMYFGKAGTRDAGGVVMYVQELLDAVANHNPAYLYTESGELTPKMRETEAKIVQMDGESEAVGRLQRSLPTANFDLLSVLNDHLFPVLGAVRNGTIRHMNEHLDVLVTHDFLDDLVLSNLLDIPVIRVFHGFERAGIGMHLRELLSSGYSVVNSERTRREFIDHLDHEPDGVVYPGVDVERFHPGASPAFERDEWTVLFVGRFVEAKGIFALVDAVTELPDDVHLRLVGRGDTAALKRRIKSRELDSKITIEGAVSHDELPGYYAAADAFCLPSRYESFGMVNVEAMACGTPVVTTNLAGIAEYAVDRETAMLVPPESPAELADAMETLRSSPELRTRLEANGRKTAKRYSWEMAAKNLVDTCSEIVPKSKPVSQF</sequence>
<dbReference type="Proteomes" id="UP001501729">
    <property type="component" value="Unassembled WGS sequence"/>
</dbReference>
<evidence type="ECO:0000313" key="5">
    <source>
        <dbReference type="Proteomes" id="UP001501729"/>
    </source>
</evidence>
<dbReference type="GO" id="GO:0016757">
    <property type="term" value="F:glycosyltransferase activity"/>
    <property type="evidence" value="ECO:0007669"/>
    <property type="project" value="InterPro"/>
</dbReference>
<dbReference type="AlphaFoldDB" id="A0AAV3UKV7"/>
<dbReference type="PANTHER" id="PTHR46401:SF2">
    <property type="entry name" value="GLYCOSYLTRANSFERASE WBBK-RELATED"/>
    <property type="match status" value="1"/>
</dbReference>
<evidence type="ECO:0000256" key="1">
    <source>
        <dbReference type="ARBA" id="ARBA00022679"/>
    </source>
</evidence>
<gene>
    <name evidence="4" type="ORF">GCM10025751_36440</name>
</gene>
<dbReference type="RefSeq" id="WP_227774221.1">
    <property type="nucleotide sequence ID" value="NZ_BAABKX010000015.1"/>
</dbReference>
<dbReference type="PANTHER" id="PTHR46401">
    <property type="entry name" value="GLYCOSYLTRANSFERASE WBBK-RELATED"/>
    <property type="match status" value="1"/>
</dbReference>
<dbReference type="Pfam" id="PF00534">
    <property type="entry name" value="Glycos_transf_1"/>
    <property type="match status" value="1"/>
</dbReference>
<name>A0AAV3UKV7_9EURY</name>
<feature type="domain" description="Glycosyl transferase family 1" evidence="3">
    <location>
        <begin position="234"/>
        <end position="389"/>
    </location>
</feature>
<evidence type="ECO:0000256" key="2">
    <source>
        <dbReference type="SAM" id="MobiDB-lite"/>
    </source>
</evidence>
<dbReference type="CDD" id="cd03801">
    <property type="entry name" value="GT4_PimA-like"/>
    <property type="match status" value="1"/>
</dbReference>
<organism evidence="4 5">
    <name type="scientific">Haladaptatus pallidirubidus</name>
    <dbReference type="NCBI Taxonomy" id="1008152"/>
    <lineage>
        <taxon>Archaea</taxon>
        <taxon>Methanobacteriati</taxon>
        <taxon>Methanobacteriota</taxon>
        <taxon>Stenosarchaea group</taxon>
        <taxon>Halobacteria</taxon>
        <taxon>Halobacteriales</taxon>
        <taxon>Haladaptataceae</taxon>
        <taxon>Haladaptatus</taxon>
    </lineage>
</organism>
<proteinExistence type="predicted"/>
<dbReference type="EMBL" id="BAABKX010000015">
    <property type="protein sequence ID" value="GAA5056047.1"/>
    <property type="molecule type" value="Genomic_DNA"/>
</dbReference>